<organism evidence="4 5">
    <name type="scientific">Sphaerochaeta pleomorpha (strain ATCC BAA-1885 / DSM 22778 / Grapes)</name>
    <dbReference type="NCBI Taxonomy" id="158190"/>
    <lineage>
        <taxon>Bacteria</taxon>
        <taxon>Pseudomonadati</taxon>
        <taxon>Spirochaetota</taxon>
        <taxon>Spirochaetia</taxon>
        <taxon>Spirochaetales</taxon>
        <taxon>Sphaerochaetaceae</taxon>
        <taxon>Sphaerochaeta</taxon>
    </lineage>
</organism>
<dbReference type="GO" id="GO:0008484">
    <property type="term" value="F:sulfuric ester hydrolase activity"/>
    <property type="evidence" value="ECO:0007669"/>
    <property type="project" value="TreeGrafter"/>
</dbReference>
<dbReference type="RefSeq" id="WP_014269216.1">
    <property type="nucleotide sequence ID" value="NC_016633.1"/>
</dbReference>
<gene>
    <name evidence="4" type="ordered locus">SpiGrapes_0513</name>
</gene>
<dbReference type="HOGENOM" id="CLU_006332_9_2_12"/>
<dbReference type="STRING" id="158190.SpiGrapes_0513"/>
<dbReference type="eggNOG" id="COG3119">
    <property type="taxonomic scope" value="Bacteria"/>
</dbReference>
<evidence type="ECO:0000313" key="4">
    <source>
        <dbReference type="EMBL" id="AEV28367.1"/>
    </source>
</evidence>
<protein>
    <submittedName>
        <fullName evidence="4">Arylsulfatase A family protein</fullName>
    </submittedName>
</protein>
<dbReference type="InterPro" id="IPR000917">
    <property type="entry name" value="Sulfatase_N"/>
</dbReference>
<dbReference type="GO" id="GO:0005737">
    <property type="term" value="C:cytoplasm"/>
    <property type="evidence" value="ECO:0007669"/>
    <property type="project" value="TreeGrafter"/>
</dbReference>
<name>G8QWS3_SPHPG</name>
<accession>G8QWS3</accession>
<dbReference type="GO" id="GO:0046872">
    <property type="term" value="F:metal ion binding"/>
    <property type="evidence" value="ECO:0007669"/>
    <property type="project" value="UniProtKB-KW"/>
</dbReference>
<evidence type="ECO:0000256" key="1">
    <source>
        <dbReference type="ARBA" id="ARBA00022723"/>
    </source>
</evidence>
<dbReference type="KEGG" id="sgp:SpiGrapes_0513"/>
<evidence type="ECO:0000256" key="2">
    <source>
        <dbReference type="ARBA" id="ARBA00022801"/>
    </source>
</evidence>
<dbReference type="InterPro" id="IPR017850">
    <property type="entry name" value="Alkaline_phosphatase_core_sf"/>
</dbReference>
<keyword evidence="5" id="KW-1185">Reference proteome</keyword>
<dbReference type="SUPFAM" id="SSF53649">
    <property type="entry name" value="Alkaline phosphatase-like"/>
    <property type="match status" value="1"/>
</dbReference>
<evidence type="ECO:0000259" key="3">
    <source>
        <dbReference type="Pfam" id="PF00884"/>
    </source>
</evidence>
<evidence type="ECO:0000313" key="5">
    <source>
        <dbReference type="Proteomes" id="UP000005632"/>
    </source>
</evidence>
<reference evidence="4 5" key="1">
    <citation type="submission" date="2011-11" db="EMBL/GenBank/DDBJ databases">
        <title>Complete sequence of Spirochaeta sp. grapes.</title>
        <authorList>
            <consortium name="US DOE Joint Genome Institute"/>
            <person name="Lucas S."/>
            <person name="Han J."/>
            <person name="Lapidus A."/>
            <person name="Cheng J.-F."/>
            <person name="Goodwin L."/>
            <person name="Pitluck S."/>
            <person name="Peters L."/>
            <person name="Ovchinnikova G."/>
            <person name="Munk A.C."/>
            <person name="Detter J.C."/>
            <person name="Han C."/>
            <person name="Tapia R."/>
            <person name="Land M."/>
            <person name="Hauser L."/>
            <person name="Kyrpides N."/>
            <person name="Ivanova N."/>
            <person name="Pagani I."/>
            <person name="Ritalahtilisa K."/>
            <person name="Loeffler F."/>
            <person name="Woyke T."/>
        </authorList>
    </citation>
    <scope>NUCLEOTIDE SEQUENCE [LARGE SCALE GENOMIC DNA]</scope>
    <source>
        <strain evidence="5">ATCC BAA-1885 / DSM 22778 / Grapes</strain>
    </source>
</reference>
<keyword evidence="1" id="KW-0479">Metal-binding</keyword>
<dbReference type="PANTHER" id="PTHR45953">
    <property type="entry name" value="IDURONATE 2-SULFATASE"/>
    <property type="match status" value="1"/>
</dbReference>
<proteinExistence type="predicted"/>
<dbReference type="AlphaFoldDB" id="G8QWS3"/>
<dbReference type="EMBL" id="CP003155">
    <property type="protein sequence ID" value="AEV28367.1"/>
    <property type="molecule type" value="Genomic_DNA"/>
</dbReference>
<sequence length="440" mass="49831">MKKPNILFLMVDQMRFDALGFATPHLNSLCEDGCQFTECMTTSPICAPARASLLVGKYPHQLGIVNNAPHQIESNSPNWVNTLRKNGYETSVFGKTHYYAYDGSIPDMRKAEAYIQSLGFNVVDEVPGPRVAGRLLSHVTQLWRDQGLIDVYNEDMRRRYGENQTDVNPTVLPQSLYLDSYVGEQGYSYLSDYSGDAPFFSMISFPGPHDPWDAPLEYVKKFEHVAVEQALPDFINANTARPLGDYDKPLPYKRVSKEDAASIRRAYLAKVNLIDKQIGRILCLLKAKSLYENTIIVFVSDHGEMLGDRGRLYKQNFLDSSLKIPFILKQAGPPKRDVSNNLVELLDLGPTLLDLVGIQVPDGQEGKSVCSERRGFVFSEYNGETAVITDEWKMVVNRERKPYMLFDRRNDIAEMYNLAGMDLQIEQDLLSLIVAFLKKK</sequence>
<keyword evidence="2" id="KW-0378">Hydrolase</keyword>
<dbReference type="PANTHER" id="PTHR45953:SF1">
    <property type="entry name" value="IDURONATE 2-SULFATASE"/>
    <property type="match status" value="1"/>
</dbReference>
<dbReference type="Gene3D" id="3.40.720.10">
    <property type="entry name" value="Alkaline Phosphatase, subunit A"/>
    <property type="match status" value="1"/>
</dbReference>
<feature type="domain" description="Sulfatase N-terminal" evidence="3">
    <location>
        <begin position="4"/>
        <end position="358"/>
    </location>
</feature>
<dbReference type="Pfam" id="PF00884">
    <property type="entry name" value="Sulfatase"/>
    <property type="match status" value="1"/>
</dbReference>
<dbReference type="Proteomes" id="UP000005632">
    <property type="component" value="Chromosome"/>
</dbReference>